<proteinExistence type="predicted"/>
<organism evidence="2 3">
    <name type="scientific">Amycolatopsis dongchuanensis</name>
    <dbReference type="NCBI Taxonomy" id="1070866"/>
    <lineage>
        <taxon>Bacteria</taxon>
        <taxon>Bacillati</taxon>
        <taxon>Actinomycetota</taxon>
        <taxon>Actinomycetes</taxon>
        <taxon>Pseudonocardiales</taxon>
        <taxon>Pseudonocardiaceae</taxon>
        <taxon>Amycolatopsis</taxon>
    </lineage>
</organism>
<reference evidence="3" key="1">
    <citation type="journal article" date="2019" name="Int. J. Syst. Evol. Microbiol.">
        <title>The Global Catalogue of Microorganisms (GCM) 10K type strain sequencing project: providing services to taxonomists for standard genome sequencing and annotation.</title>
        <authorList>
            <consortium name="The Broad Institute Genomics Platform"/>
            <consortium name="The Broad Institute Genome Sequencing Center for Infectious Disease"/>
            <person name="Wu L."/>
            <person name="Ma J."/>
        </authorList>
    </citation>
    <scope>NUCLEOTIDE SEQUENCE [LARGE SCALE GENOMIC DNA]</scope>
    <source>
        <strain evidence="3">JCM 18054</strain>
    </source>
</reference>
<feature type="compositionally biased region" description="Polar residues" evidence="1">
    <location>
        <begin position="66"/>
        <end position="77"/>
    </location>
</feature>
<gene>
    <name evidence="2" type="ORF">GCM10023214_53900</name>
</gene>
<evidence type="ECO:0000256" key="1">
    <source>
        <dbReference type="SAM" id="MobiDB-lite"/>
    </source>
</evidence>
<evidence type="ECO:0000313" key="3">
    <source>
        <dbReference type="Proteomes" id="UP001500192"/>
    </source>
</evidence>
<protein>
    <submittedName>
        <fullName evidence="2">Uncharacterized protein</fullName>
    </submittedName>
</protein>
<dbReference type="Proteomes" id="UP001500192">
    <property type="component" value="Unassembled WGS sequence"/>
</dbReference>
<evidence type="ECO:0000313" key="2">
    <source>
        <dbReference type="EMBL" id="GAA5172424.1"/>
    </source>
</evidence>
<keyword evidence="3" id="KW-1185">Reference proteome</keyword>
<name>A0ABP9R7B3_9PSEU</name>
<accession>A0ABP9R7B3</accession>
<dbReference type="EMBL" id="BAABIB010000099">
    <property type="protein sequence ID" value="GAA5172424.1"/>
    <property type="molecule type" value="Genomic_DNA"/>
</dbReference>
<comment type="caution">
    <text evidence="2">The sequence shown here is derived from an EMBL/GenBank/DDBJ whole genome shotgun (WGS) entry which is preliminary data.</text>
</comment>
<feature type="region of interest" description="Disordered" evidence="1">
    <location>
        <begin position="55"/>
        <end position="77"/>
    </location>
</feature>
<sequence>MRRFAELLKAGVRRVFATGLLTGCGRAAFTQRMKRFVFAVLAFAALAFAAAPVASASVGSEEPGSGTLTWSVPTDAE</sequence>